<keyword evidence="2" id="KW-0812">Transmembrane</keyword>
<evidence type="ECO:0000256" key="1">
    <source>
        <dbReference type="SAM" id="MobiDB-lite"/>
    </source>
</evidence>
<sequence length="420" mass="46330">MAAEVETWWVLPAGLICLAALLLLLLLLLAKKNHPTPKDLTLSTSGEIGKPNSNTQRRLVLEILMSSGRTTSFRLQLEADAANFTALTNLASSLQSTAKGCPCDRSGVEEEEEEEEEAGAPGHREVPHKDDTVPSHVTVSGIENNVPDAEAEGNYGGLQVEAEEGNYGGLEAEAKMSGDDVAALHGAGCESNWEDGRAEKKRRRRRRRRKKKVAANGEFVTGRGGEEEEEGELGCTCGKWKGGDCHEGSCSYPFTSSGRGSVMQRRIKQHYDELMHSNTAGPLTLAQVGRFTNCLVEAKAALLQKSETIQRKFTIAKSLLVKADKSSFDRLCGQIYRLETEQKRLEEDTKVYNRLQEQLKISPSYQKMLEYGHGHFQSHLNTGQLLEKSEAEDAEISFEELLAQEKKDSFCMVISGHQCL</sequence>
<name>B8LR74_PICSI</name>
<feature type="region of interest" description="Disordered" evidence="1">
    <location>
        <begin position="101"/>
        <end position="131"/>
    </location>
</feature>
<organism evidence="3">
    <name type="scientific">Picea sitchensis</name>
    <name type="common">Sitka spruce</name>
    <name type="synonym">Pinus sitchensis</name>
    <dbReference type="NCBI Taxonomy" id="3332"/>
    <lineage>
        <taxon>Eukaryota</taxon>
        <taxon>Viridiplantae</taxon>
        <taxon>Streptophyta</taxon>
        <taxon>Embryophyta</taxon>
        <taxon>Tracheophyta</taxon>
        <taxon>Spermatophyta</taxon>
        <taxon>Pinopsida</taxon>
        <taxon>Pinidae</taxon>
        <taxon>Conifers I</taxon>
        <taxon>Pinales</taxon>
        <taxon>Pinaceae</taxon>
        <taxon>Picea</taxon>
    </lineage>
</organism>
<dbReference type="EMBL" id="EF678395">
    <property type="protein sequence ID" value="ABR18154.1"/>
    <property type="molecule type" value="mRNA"/>
</dbReference>
<reference evidence="3" key="1">
    <citation type="submission" date="2007-06" db="EMBL/GenBank/DDBJ databases">
        <title>Full length cDNA sequences from Sitka Spruce (Picea sitchensis).</title>
        <authorList>
            <person name="Ralph S.G."/>
            <person name="Chun H.E."/>
            <person name="Liao N."/>
            <person name="Ali J."/>
            <person name="Reid K."/>
            <person name="Kolosova N."/>
            <person name="Cooper N."/>
            <person name="Cullis C."/>
            <person name="Jancsik S."/>
            <person name="Moore R."/>
            <person name="Mayo M."/>
            <person name="Wagner S."/>
            <person name="Holt R.A."/>
            <person name="Jones S.J.M."/>
            <person name="Marra M.A."/>
            <person name="Ritland C.E."/>
            <person name="Ritland K."/>
            <person name="Bohlmann J."/>
        </authorList>
    </citation>
    <scope>NUCLEOTIDE SEQUENCE</scope>
    <source>
        <tissue evidence="3">Bark</tissue>
    </source>
</reference>
<dbReference type="PANTHER" id="PTHR35991">
    <property type="entry name" value="CA-RESPONSIVE PROTEIN"/>
    <property type="match status" value="1"/>
</dbReference>
<evidence type="ECO:0000313" key="3">
    <source>
        <dbReference type="EMBL" id="ABR18154.1"/>
    </source>
</evidence>
<keyword evidence="2" id="KW-1133">Transmembrane helix</keyword>
<accession>B8LR74</accession>
<dbReference type="AlphaFoldDB" id="B8LR74"/>
<feature type="compositionally biased region" description="Basic residues" evidence="1">
    <location>
        <begin position="199"/>
        <end position="213"/>
    </location>
</feature>
<feature type="transmembrane region" description="Helical" evidence="2">
    <location>
        <begin position="6"/>
        <end position="30"/>
    </location>
</feature>
<evidence type="ECO:0000256" key="2">
    <source>
        <dbReference type="SAM" id="Phobius"/>
    </source>
</evidence>
<feature type="region of interest" description="Disordered" evidence="1">
    <location>
        <begin position="191"/>
        <end position="214"/>
    </location>
</feature>
<feature type="compositionally biased region" description="Acidic residues" evidence="1">
    <location>
        <begin position="109"/>
        <end position="118"/>
    </location>
</feature>
<dbReference type="PANTHER" id="PTHR35991:SF1">
    <property type="entry name" value="CA-RESPONSIVE PROTEIN"/>
    <property type="match status" value="1"/>
</dbReference>
<proteinExistence type="evidence at transcript level"/>
<protein>
    <submittedName>
        <fullName evidence="3">Uncharacterized protein</fullName>
    </submittedName>
</protein>
<keyword evidence="2" id="KW-0472">Membrane</keyword>
<feature type="compositionally biased region" description="Basic and acidic residues" evidence="1">
    <location>
        <begin position="122"/>
        <end position="131"/>
    </location>
</feature>